<dbReference type="GeneID" id="72005605"/>
<proteinExistence type="predicted"/>
<protein>
    <recommendedName>
        <fullName evidence="4">C2H2-type domain-containing protein</fullName>
    </recommendedName>
</protein>
<evidence type="ECO:0000313" key="3">
    <source>
        <dbReference type="Proteomes" id="UP000814176"/>
    </source>
</evidence>
<evidence type="ECO:0008006" key="4">
    <source>
        <dbReference type="Google" id="ProtNLM"/>
    </source>
</evidence>
<organism evidence="2 3">
    <name type="scientific">Rhodofomes roseus</name>
    <dbReference type="NCBI Taxonomy" id="34475"/>
    <lineage>
        <taxon>Eukaryota</taxon>
        <taxon>Fungi</taxon>
        <taxon>Dikarya</taxon>
        <taxon>Basidiomycota</taxon>
        <taxon>Agaricomycotina</taxon>
        <taxon>Agaricomycetes</taxon>
        <taxon>Polyporales</taxon>
        <taxon>Rhodofomes</taxon>
    </lineage>
</organism>
<dbReference type="EMBL" id="JADCUA010000025">
    <property type="protein sequence ID" value="KAH9831568.1"/>
    <property type="molecule type" value="Genomic_DNA"/>
</dbReference>
<name>A0ABQ8K571_9APHY</name>
<evidence type="ECO:0000256" key="1">
    <source>
        <dbReference type="SAM" id="MobiDB-lite"/>
    </source>
</evidence>
<keyword evidence="3" id="KW-1185">Reference proteome</keyword>
<dbReference type="Proteomes" id="UP000814176">
    <property type="component" value="Unassembled WGS sequence"/>
</dbReference>
<comment type="caution">
    <text evidence="2">The sequence shown here is derived from an EMBL/GenBank/DDBJ whole genome shotgun (WGS) entry which is preliminary data.</text>
</comment>
<gene>
    <name evidence="2" type="ORF">C8Q71DRAFT_781281</name>
</gene>
<dbReference type="RefSeq" id="XP_047774682.1">
    <property type="nucleotide sequence ID" value="XM_047924873.1"/>
</dbReference>
<evidence type="ECO:0000313" key="2">
    <source>
        <dbReference type="EMBL" id="KAH9831568.1"/>
    </source>
</evidence>
<reference evidence="2 3" key="1">
    <citation type="journal article" date="2021" name="Environ. Microbiol.">
        <title>Gene family expansions and transcriptome signatures uncover fungal adaptations to wood decay.</title>
        <authorList>
            <person name="Hage H."/>
            <person name="Miyauchi S."/>
            <person name="Viragh M."/>
            <person name="Drula E."/>
            <person name="Min B."/>
            <person name="Chaduli D."/>
            <person name="Navarro D."/>
            <person name="Favel A."/>
            <person name="Norest M."/>
            <person name="Lesage-Meessen L."/>
            <person name="Balint B."/>
            <person name="Merenyi Z."/>
            <person name="de Eugenio L."/>
            <person name="Morin E."/>
            <person name="Martinez A.T."/>
            <person name="Baldrian P."/>
            <person name="Stursova M."/>
            <person name="Martinez M.J."/>
            <person name="Novotny C."/>
            <person name="Magnuson J.K."/>
            <person name="Spatafora J.W."/>
            <person name="Maurice S."/>
            <person name="Pangilinan J."/>
            <person name="Andreopoulos W."/>
            <person name="LaButti K."/>
            <person name="Hundley H."/>
            <person name="Na H."/>
            <person name="Kuo A."/>
            <person name="Barry K."/>
            <person name="Lipzen A."/>
            <person name="Henrissat B."/>
            <person name="Riley R."/>
            <person name="Ahrendt S."/>
            <person name="Nagy L.G."/>
            <person name="Grigoriev I.V."/>
            <person name="Martin F."/>
            <person name="Rosso M.N."/>
        </authorList>
    </citation>
    <scope>NUCLEOTIDE SEQUENCE [LARGE SCALE GENOMIC DNA]</scope>
    <source>
        <strain evidence="2 3">CIRM-BRFM 1785</strain>
    </source>
</reference>
<feature type="region of interest" description="Disordered" evidence="1">
    <location>
        <begin position="277"/>
        <end position="334"/>
    </location>
</feature>
<sequence length="532" mass="59226">MDTSIPTLALTSDVLEDMRTDFLSDDGLAHTWHLAARELECYAACARCLRSEVDALSGFPWEFRGLVFGLSWKLFRLCCKVQHILRQISVCFASVQLLERVLILFGQRLECKVLRERQQRSLGSVIMHGAGVLPLWTISQTSQPGDNGACSPTAIDADSSDTVDNRPVACTTDHPGCARYYEVLNGTHQNELGTSNRSHSERGLSVDALASISSLRASASVSHNDRWSKCHLIWYCRGPGVSLSSPSTASASYIPNSLGRPLREDDSDLLALQTAPREGELEMAPGGDASETTTNSPPSDDFPSITADLAGRYERPSSEMGLTTPVPGYSDEVQPEVGDLSETYHNPDIQRYIIRRALHTLLTHFWSSKTQDASQWSGSEGRDNSVQNDIVEVGNASGLRRRHGMWKPFMARGDVGAHDDSYYCSWLSYKSLVADENGRDLQIECLWRENGVSCGRRFTKDDIAEHLDDAHIHHRHCRCPQRWQPVSNNPTTAVTDTPSHASVSVDPGCLRHKRFWHISIRKYPYRIVLAED</sequence>
<accession>A0ABQ8K571</accession>